<dbReference type="Pfam" id="PF00498">
    <property type="entry name" value="FHA"/>
    <property type="match status" value="1"/>
</dbReference>
<dbReference type="SMART" id="SM00240">
    <property type="entry name" value="FHA"/>
    <property type="match status" value="1"/>
</dbReference>
<dbReference type="GeneTree" id="ENSGT00940000161757"/>
<proteinExistence type="predicted"/>
<keyword evidence="5" id="KW-1185">Reference proteome</keyword>
<protein>
    <recommendedName>
        <fullName evidence="3">FHA domain-containing protein</fullName>
    </recommendedName>
</protein>
<reference evidence="4" key="2">
    <citation type="submission" date="2025-08" db="UniProtKB">
        <authorList>
            <consortium name="Ensembl"/>
        </authorList>
    </citation>
    <scope>IDENTIFICATION</scope>
</reference>
<keyword evidence="2" id="KW-1133">Transmembrane helix</keyword>
<feature type="domain" description="FHA" evidence="3">
    <location>
        <begin position="54"/>
        <end position="100"/>
    </location>
</feature>
<dbReference type="Proteomes" id="UP000002280">
    <property type="component" value="Chromosome 2"/>
</dbReference>
<dbReference type="InterPro" id="IPR008984">
    <property type="entry name" value="SMAD_FHA_dom_sf"/>
</dbReference>
<dbReference type="PROSITE" id="PS50006">
    <property type="entry name" value="FHA_DOMAIN"/>
    <property type="match status" value="1"/>
</dbReference>
<sequence length="151" mass="16365">MEDTQLVDWEAQEEEPEDSNGSPPQFGLEPVGRLHLFSSVRGPEKDFLLYPGENVVGRIPGCSVALPFPSISKHHAIIEISAQGRAPILRDCGSLNHTRLLRPPKKSEPWRSLIGRGTLLICPKGGNKLECGVLLMVGVVVVVAVGGVKLR</sequence>
<name>A0A5F8H0I8_MONDO</name>
<dbReference type="Gene3D" id="2.60.200.20">
    <property type="match status" value="1"/>
</dbReference>
<dbReference type="SUPFAM" id="SSF49879">
    <property type="entry name" value="SMAD/FHA domain"/>
    <property type="match status" value="1"/>
</dbReference>
<dbReference type="STRING" id="13616.ENSMODP00000053317"/>
<dbReference type="InParanoid" id="A0A5F8H0I8"/>
<evidence type="ECO:0000259" key="3">
    <source>
        <dbReference type="PROSITE" id="PS50006"/>
    </source>
</evidence>
<evidence type="ECO:0000256" key="2">
    <source>
        <dbReference type="SAM" id="Phobius"/>
    </source>
</evidence>
<feature type="transmembrane region" description="Helical" evidence="2">
    <location>
        <begin position="132"/>
        <end position="150"/>
    </location>
</feature>
<accession>A0A5F8H0I8</accession>
<evidence type="ECO:0000256" key="1">
    <source>
        <dbReference type="SAM" id="MobiDB-lite"/>
    </source>
</evidence>
<dbReference type="Ensembl" id="ENSMODT00000056852.1">
    <property type="protein sequence ID" value="ENSMODP00000053317.1"/>
    <property type="gene ID" value="ENSMODG00000039645.1"/>
</dbReference>
<dbReference type="AlphaFoldDB" id="A0A5F8H0I8"/>
<reference evidence="4" key="3">
    <citation type="submission" date="2025-09" db="UniProtKB">
        <authorList>
            <consortium name="Ensembl"/>
        </authorList>
    </citation>
    <scope>IDENTIFICATION</scope>
</reference>
<evidence type="ECO:0000313" key="4">
    <source>
        <dbReference type="Ensembl" id="ENSMODP00000053317.1"/>
    </source>
</evidence>
<dbReference type="Bgee" id="ENSMODG00000039645">
    <property type="expression patterns" value="Expressed in testis and 19 other cell types or tissues"/>
</dbReference>
<reference evidence="4 5" key="1">
    <citation type="journal article" date="2007" name="Nature">
        <title>Genome of the marsupial Monodelphis domestica reveals innovation in non-coding sequences.</title>
        <authorList>
            <person name="Mikkelsen T.S."/>
            <person name="Wakefield M.J."/>
            <person name="Aken B."/>
            <person name="Amemiya C.T."/>
            <person name="Chang J.L."/>
            <person name="Duke S."/>
            <person name="Garber M."/>
            <person name="Gentles A.J."/>
            <person name="Goodstadt L."/>
            <person name="Heger A."/>
            <person name="Jurka J."/>
            <person name="Kamal M."/>
            <person name="Mauceli E."/>
            <person name="Searle S.M."/>
            <person name="Sharpe T."/>
            <person name="Baker M.L."/>
            <person name="Batzer M.A."/>
            <person name="Benos P.V."/>
            <person name="Belov K."/>
            <person name="Clamp M."/>
            <person name="Cook A."/>
            <person name="Cuff J."/>
            <person name="Das R."/>
            <person name="Davidow L."/>
            <person name="Deakin J.E."/>
            <person name="Fazzari M.J."/>
            <person name="Glass J.L."/>
            <person name="Grabherr M."/>
            <person name="Greally J.M."/>
            <person name="Gu W."/>
            <person name="Hore T.A."/>
            <person name="Huttley G.A."/>
            <person name="Kleber M."/>
            <person name="Jirtle R.L."/>
            <person name="Koina E."/>
            <person name="Lee J.T."/>
            <person name="Mahony S."/>
            <person name="Marra M.A."/>
            <person name="Miller R.D."/>
            <person name="Nicholls R.D."/>
            <person name="Oda M."/>
            <person name="Papenfuss A.T."/>
            <person name="Parra Z.E."/>
            <person name="Pollock D.D."/>
            <person name="Ray D.A."/>
            <person name="Schein J.E."/>
            <person name="Speed T.P."/>
            <person name="Thompson K."/>
            <person name="VandeBerg J.L."/>
            <person name="Wade C.M."/>
            <person name="Walker J.A."/>
            <person name="Waters P.D."/>
            <person name="Webber C."/>
            <person name="Weidman J.R."/>
            <person name="Xie X."/>
            <person name="Zody M.C."/>
            <person name="Baldwin J."/>
            <person name="Abdouelleil A."/>
            <person name="Abdulkadir J."/>
            <person name="Abebe A."/>
            <person name="Abera B."/>
            <person name="Abreu J."/>
            <person name="Acer S.C."/>
            <person name="Aftuck L."/>
            <person name="Alexander A."/>
            <person name="An P."/>
            <person name="Anderson E."/>
            <person name="Anderson S."/>
            <person name="Arachi H."/>
            <person name="Azer M."/>
            <person name="Bachantsang P."/>
            <person name="Barry A."/>
            <person name="Bayul T."/>
            <person name="Berlin A."/>
            <person name="Bessette D."/>
            <person name="Bloom T."/>
            <person name="Bloom T."/>
            <person name="Boguslavskiy L."/>
            <person name="Bonnet C."/>
            <person name="Boukhgalter B."/>
            <person name="Bourzgui I."/>
            <person name="Brown A."/>
            <person name="Cahill P."/>
            <person name="Channer S."/>
            <person name="Cheshatsang Y."/>
            <person name="Chuda L."/>
            <person name="Citroen M."/>
            <person name="Collymore A."/>
            <person name="Cooke P."/>
            <person name="Costello M."/>
            <person name="D'Aco K."/>
            <person name="Daza R."/>
            <person name="De Haan G."/>
            <person name="DeGray S."/>
            <person name="DeMaso C."/>
            <person name="Dhargay N."/>
            <person name="Dooley K."/>
            <person name="Dooley E."/>
            <person name="Doricent M."/>
            <person name="Dorje P."/>
            <person name="Dorjee K."/>
            <person name="Dupes A."/>
            <person name="Elong R."/>
            <person name="Falk J."/>
            <person name="Farina A."/>
            <person name="Faro S."/>
            <person name="Ferguson D."/>
            <person name="Fisher S."/>
            <person name="Foley C.D."/>
            <person name="Franke A."/>
            <person name="Friedrich D."/>
            <person name="Gadbois L."/>
            <person name="Gearin G."/>
            <person name="Gearin C.R."/>
            <person name="Giannoukos G."/>
            <person name="Goode T."/>
            <person name="Graham J."/>
            <person name="Grandbois E."/>
            <person name="Grewal S."/>
            <person name="Gyaltsen K."/>
            <person name="Hafez N."/>
            <person name="Hagos B."/>
            <person name="Hall J."/>
            <person name="Henson C."/>
            <person name="Hollinger A."/>
            <person name="Honan T."/>
            <person name="Huard M.D."/>
            <person name="Hughes L."/>
            <person name="Hurhula B."/>
            <person name="Husby M.E."/>
            <person name="Kamat A."/>
            <person name="Kanga B."/>
            <person name="Kashin S."/>
            <person name="Khazanovich D."/>
            <person name="Kisner P."/>
            <person name="Lance K."/>
            <person name="Lara M."/>
            <person name="Lee W."/>
            <person name="Lennon N."/>
            <person name="Letendre F."/>
            <person name="LeVine R."/>
            <person name="Lipovsky A."/>
            <person name="Liu X."/>
            <person name="Liu J."/>
            <person name="Liu S."/>
            <person name="Lokyitsang T."/>
            <person name="Lokyitsang Y."/>
            <person name="Lubonja R."/>
            <person name="Lui A."/>
            <person name="MacDonald P."/>
            <person name="Magnisalis V."/>
            <person name="Maru K."/>
            <person name="Matthews C."/>
            <person name="McCusker W."/>
            <person name="McDonough S."/>
            <person name="Mehta T."/>
            <person name="Meldrim J."/>
            <person name="Meneus L."/>
            <person name="Mihai O."/>
            <person name="Mihalev A."/>
            <person name="Mihova T."/>
            <person name="Mittelman R."/>
            <person name="Mlenga V."/>
            <person name="Montmayeur A."/>
            <person name="Mulrain L."/>
            <person name="Navidi A."/>
            <person name="Naylor J."/>
            <person name="Negash T."/>
            <person name="Nguyen T."/>
            <person name="Nguyen N."/>
            <person name="Nicol R."/>
            <person name="Norbu C."/>
            <person name="Norbu N."/>
            <person name="Novod N."/>
            <person name="O'Neill B."/>
            <person name="Osman S."/>
            <person name="Markiewicz E."/>
            <person name="Oyono O.L."/>
            <person name="Patti C."/>
            <person name="Phunkhang P."/>
            <person name="Pierre F."/>
            <person name="Priest M."/>
            <person name="Raghuraman S."/>
            <person name="Rege F."/>
            <person name="Reyes R."/>
            <person name="Rise C."/>
            <person name="Rogov P."/>
            <person name="Ross K."/>
            <person name="Ryan E."/>
            <person name="Settipalli S."/>
            <person name="Shea T."/>
            <person name="Sherpa N."/>
            <person name="Shi L."/>
            <person name="Shih D."/>
            <person name="Sparrow T."/>
            <person name="Spaulding J."/>
            <person name="Stalker J."/>
            <person name="Stange-Thomann N."/>
            <person name="Stavropoulos S."/>
            <person name="Stone C."/>
            <person name="Strader C."/>
            <person name="Tesfaye S."/>
            <person name="Thomson T."/>
            <person name="Thoulutsang Y."/>
            <person name="Thoulutsang D."/>
            <person name="Topham K."/>
            <person name="Topping I."/>
            <person name="Tsamla T."/>
            <person name="Vassiliev H."/>
            <person name="Vo A."/>
            <person name="Wangchuk T."/>
            <person name="Wangdi T."/>
            <person name="Weiand M."/>
            <person name="Wilkinson J."/>
            <person name="Wilson A."/>
            <person name="Yadav S."/>
            <person name="Young G."/>
            <person name="Yu Q."/>
            <person name="Zembek L."/>
            <person name="Zhong D."/>
            <person name="Zimmer A."/>
            <person name="Zwirko Z."/>
            <person name="Jaffe D.B."/>
            <person name="Alvarez P."/>
            <person name="Brockman W."/>
            <person name="Butler J."/>
            <person name="Chin C."/>
            <person name="Gnerre S."/>
            <person name="MacCallum I."/>
            <person name="Graves J.A."/>
            <person name="Ponting C.P."/>
            <person name="Breen M."/>
            <person name="Samollow P.B."/>
            <person name="Lander E.S."/>
            <person name="Lindblad-Toh K."/>
        </authorList>
    </citation>
    <scope>NUCLEOTIDE SEQUENCE [LARGE SCALE GENOMIC DNA]</scope>
</reference>
<keyword evidence="2" id="KW-0812">Transmembrane</keyword>
<feature type="region of interest" description="Disordered" evidence="1">
    <location>
        <begin position="1"/>
        <end position="26"/>
    </location>
</feature>
<organism evidence="4 5">
    <name type="scientific">Monodelphis domestica</name>
    <name type="common">Gray short-tailed opossum</name>
    <dbReference type="NCBI Taxonomy" id="13616"/>
    <lineage>
        <taxon>Eukaryota</taxon>
        <taxon>Metazoa</taxon>
        <taxon>Chordata</taxon>
        <taxon>Craniata</taxon>
        <taxon>Vertebrata</taxon>
        <taxon>Euteleostomi</taxon>
        <taxon>Mammalia</taxon>
        <taxon>Metatheria</taxon>
        <taxon>Didelphimorphia</taxon>
        <taxon>Didelphidae</taxon>
        <taxon>Monodelphis</taxon>
    </lineage>
</organism>
<dbReference type="CDD" id="cd22665">
    <property type="entry name" value="FHA_MDC1"/>
    <property type="match status" value="1"/>
</dbReference>
<keyword evidence="2" id="KW-0472">Membrane</keyword>
<feature type="compositionally biased region" description="Acidic residues" evidence="1">
    <location>
        <begin position="1"/>
        <end position="18"/>
    </location>
</feature>
<dbReference type="InterPro" id="IPR000253">
    <property type="entry name" value="FHA_dom"/>
</dbReference>
<evidence type="ECO:0000313" key="5">
    <source>
        <dbReference type="Proteomes" id="UP000002280"/>
    </source>
</evidence>